<protein>
    <submittedName>
        <fullName evidence="3">ADP-heptose:LPS heptosyltransferase</fullName>
    </submittedName>
</protein>
<dbReference type="EMBL" id="FOMD01000003">
    <property type="protein sequence ID" value="SFD21645.1"/>
    <property type="molecule type" value="Genomic_DNA"/>
</dbReference>
<proteinExistence type="predicted"/>
<accession>A0A1I1QHW9</accession>
<dbReference type="GO" id="GO:0008713">
    <property type="term" value="F:ADP-heptose-lipopolysaccharide heptosyltransferase activity"/>
    <property type="evidence" value="ECO:0007669"/>
    <property type="project" value="TreeGrafter"/>
</dbReference>
<dbReference type="PANTHER" id="PTHR30160:SF1">
    <property type="entry name" value="LIPOPOLYSACCHARIDE 1,2-N-ACETYLGLUCOSAMINETRANSFERASE-RELATED"/>
    <property type="match status" value="1"/>
</dbReference>
<dbReference type="RefSeq" id="WP_091559939.1">
    <property type="nucleotide sequence ID" value="NZ_BNAC01000001.1"/>
</dbReference>
<evidence type="ECO:0000256" key="2">
    <source>
        <dbReference type="ARBA" id="ARBA00022679"/>
    </source>
</evidence>
<sequence>MSRALVVRLDSLGDVVVCGPAVRAVAAGSASTTVLAGPRGAEVARLLPGVDDVEVFDAPWISAGAGPVDPAATAALVDRLRGRFDTALVLTSFHQSALPTALLLRLAGVPRVAAVSTDFPGSLLDVRLPEPADAPEPVRMLAVAAGAGYALPPGDDGRLALVDGLPPVAGLPDRYVVVHPGADAPARSYPPERWRAVVLALAGRGLPVVVTGGPDERALTSVVAADHGVDLGARLTVAELAAVLRGADAVAVGNTGPAHLAAAVGAPVVSLFSPVVPALRWAPHTDHRVILGDQHAACAGSRARVCPLPGHPCLAGVDPADVVEGVARLVGVRA</sequence>
<evidence type="ECO:0000256" key="1">
    <source>
        <dbReference type="ARBA" id="ARBA00022676"/>
    </source>
</evidence>
<dbReference type="STRING" id="1225127.SAMN05661030_2792"/>
<dbReference type="OrthoDB" id="9783989at2"/>
<keyword evidence="2 3" id="KW-0808">Transferase</keyword>
<reference evidence="4" key="1">
    <citation type="submission" date="2016-10" db="EMBL/GenBank/DDBJ databases">
        <authorList>
            <person name="Varghese N."/>
            <person name="Submissions S."/>
        </authorList>
    </citation>
    <scope>NUCLEOTIDE SEQUENCE [LARGE SCALE GENOMIC DNA]</scope>
    <source>
        <strain evidence="4">DSM 45962</strain>
    </source>
</reference>
<organism evidence="3 4">
    <name type="scientific">Klenkia taihuensis</name>
    <dbReference type="NCBI Taxonomy" id="1225127"/>
    <lineage>
        <taxon>Bacteria</taxon>
        <taxon>Bacillati</taxon>
        <taxon>Actinomycetota</taxon>
        <taxon>Actinomycetes</taxon>
        <taxon>Geodermatophilales</taxon>
        <taxon>Geodermatophilaceae</taxon>
        <taxon>Klenkia</taxon>
    </lineage>
</organism>
<keyword evidence="1" id="KW-0328">Glycosyltransferase</keyword>
<dbReference type="GO" id="GO:0005829">
    <property type="term" value="C:cytosol"/>
    <property type="evidence" value="ECO:0007669"/>
    <property type="project" value="TreeGrafter"/>
</dbReference>
<dbReference type="GO" id="GO:0009244">
    <property type="term" value="P:lipopolysaccharide core region biosynthetic process"/>
    <property type="evidence" value="ECO:0007669"/>
    <property type="project" value="TreeGrafter"/>
</dbReference>
<dbReference type="Gene3D" id="3.40.50.2000">
    <property type="entry name" value="Glycogen Phosphorylase B"/>
    <property type="match status" value="2"/>
</dbReference>
<dbReference type="InterPro" id="IPR002201">
    <property type="entry name" value="Glyco_trans_9"/>
</dbReference>
<evidence type="ECO:0000313" key="4">
    <source>
        <dbReference type="Proteomes" id="UP000199022"/>
    </source>
</evidence>
<dbReference type="AlphaFoldDB" id="A0A1I1QHW9"/>
<dbReference type="CDD" id="cd03789">
    <property type="entry name" value="GT9_LPS_heptosyltransferase"/>
    <property type="match status" value="1"/>
</dbReference>
<dbReference type="InterPro" id="IPR051199">
    <property type="entry name" value="LPS_LOS_Heptosyltrfase"/>
</dbReference>
<dbReference type="SUPFAM" id="SSF53756">
    <property type="entry name" value="UDP-Glycosyltransferase/glycogen phosphorylase"/>
    <property type="match status" value="1"/>
</dbReference>
<dbReference type="Pfam" id="PF01075">
    <property type="entry name" value="Glyco_transf_9"/>
    <property type="match status" value="1"/>
</dbReference>
<dbReference type="Proteomes" id="UP000199022">
    <property type="component" value="Unassembled WGS sequence"/>
</dbReference>
<dbReference type="PANTHER" id="PTHR30160">
    <property type="entry name" value="TETRAACYLDISACCHARIDE 4'-KINASE-RELATED"/>
    <property type="match status" value="1"/>
</dbReference>
<name>A0A1I1QHW9_9ACTN</name>
<evidence type="ECO:0000313" key="3">
    <source>
        <dbReference type="EMBL" id="SFD21645.1"/>
    </source>
</evidence>
<gene>
    <name evidence="3" type="ORF">SAMN05661030_2792</name>
</gene>
<keyword evidence="4" id="KW-1185">Reference proteome</keyword>